<organism evidence="2 3">
    <name type="scientific">Cricetulus griseus</name>
    <name type="common">Chinese hamster</name>
    <name type="synonym">Cricetulus barabensis griseus</name>
    <dbReference type="NCBI Taxonomy" id="10029"/>
    <lineage>
        <taxon>Eukaryota</taxon>
        <taxon>Metazoa</taxon>
        <taxon>Chordata</taxon>
        <taxon>Craniata</taxon>
        <taxon>Vertebrata</taxon>
        <taxon>Euteleostomi</taxon>
        <taxon>Mammalia</taxon>
        <taxon>Eutheria</taxon>
        <taxon>Euarchontoglires</taxon>
        <taxon>Glires</taxon>
        <taxon>Rodentia</taxon>
        <taxon>Myomorpha</taxon>
        <taxon>Muroidea</taxon>
        <taxon>Cricetidae</taxon>
        <taxon>Cricetinae</taxon>
        <taxon>Cricetulus</taxon>
    </lineage>
</organism>
<dbReference type="Proteomes" id="UP000001075">
    <property type="component" value="Unassembled WGS sequence"/>
</dbReference>
<dbReference type="AlphaFoldDB" id="G3HAE1"/>
<feature type="compositionally biased region" description="Basic and acidic residues" evidence="1">
    <location>
        <begin position="1"/>
        <end position="21"/>
    </location>
</feature>
<protein>
    <submittedName>
        <fullName evidence="2">Uncharacterized protein</fullName>
    </submittedName>
</protein>
<proteinExistence type="predicted"/>
<name>G3HAE1_CRIGR</name>
<feature type="region of interest" description="Disordered" evidence="1">
    <location>
        <begin position="36"/>
        <end position="55"/>
    </location>
</feature>
<dbReference type="EMBL" id="JH000249">
    <property type="protein sequence ID" value="EGW04261.1"/>
    <property type="molecule type" value="Genomic_DNA"/>
</dbReference>
<reference evidence="3" key="1">
    <citation type="journal article" date="2011" name="Nat. Biotechnol.">
        <title>The genomic sequence of the Chinese hamster ovary (CHO)-K1 cell line.</title>
        <authorList>
            <person name="Xu X."/>
            <person name="Nagarajan H."/>
            <person name="Lewis N.E."/>
            <person name="Pan S."/>
            <person name="Cai Z."/>
            <person name="Liu X."/>
            <person name="Chen W."/>
            <person name="Xie M."/>
            <person name="Wang W."/>
            <person name="Hammond S."/>
            <person name="Andersen M.R."/>
            <person name="Neff N."/>
            <person name="Passarelli B."/>
            <person name="Koh W."/>
            <person name="Fan H.C."/>
            <person name="Wang J."/>
            <person name="Gui Y."/>
            <person name="Lee K.H."/>
            <person name="Betenbaugh M.J."/>
            <person name="Quake S.R."/>
            <person name="Famili I."/>
            <person name="Palsson B.O."/>
            <person name="Wang J."/>
        </authorList>
    </citation>
    <scope>NUCLEOTIDE SEQUENCE [LARGE SCALE GENOMIC DNA]</scope>
    <source>
        <strain evidence="3">CHO K1 cell line</strain>
    </source>
</reference>
<sequence length="55" mass="6169">MGAGHVRDSGPGENGMDRHLASTELQRPKLRTAFQLQQRNHPPSGWWDEGEGCLR</sequence>
<gene>
    <name evidence="2" type="ORF">I79_007390</name>
</gene>
<evidence type="ECO:0000313" key="3">
    <source>
        <dbReference type="Proteomes" id="UP000001075"/>
    </source>
</evidence>
<evidence type="ECO:0000256" key="1">
    <source>
        <dbReference type="SAM" id="MobiDB-lite"/>
    </source>
</evidence>
<dbReference type="InParanoid" id="G3HAE1"/>
<feature type="region of interest" description="Disordered" evidence="1">
    <location>
        <begin position="1"/>
        <end position="29"/>
    </location>
</feature>
<evidence type="ECO:0000313" key="2">
    <source>
        <dbReference type="EMBL" id="EGW04261.1"/>
    </source>
</evidence>
<accession>G3HAE1</accession>